<accession>A0A8S1H169</accession>
<feature type="region of interest" description="Disordered" evidence="1">
    <location>
        <begin position="178"/>
        <end position="206"/>
    </location>
</feature>
<keyword evidence="4" id="KW-1185">Reference proteome</keyword>
<sequence length="206" mass="22618">MGKSSARPIFVHDGCAVCLYVDVRLVSCGEGGYCRPAARLLCQTYSLSPAVLEHHRELLMCASGCSPSTLEPPSGLQNMFHHSQHSQDSLVLLLTNKRYSQALQAIRQLRSAYGGEYGCCETVDIDVLLLLFCRSHSLKAWAIVGSSGEEMSRQSELLREVNADMASCIRRAQMEDRPMARTTPSTMSSTTESFANISSLPDHAFP</sequence>
<dbReference type="OrthoDB" id="6287725at2759"/>
<gene>
    <name evidence="3" type="ORF">CAUJ_LOCUS4367</name>
</gene>
<dbReference type="Pfam" id="PF19421">
    <property type="entry name" value="Fry_C"/>
    <property type="match status" value="1"/>
</dbReference>
<proteinExistence type="predicted"/>
<comment type="caution">
    <text evidence="3">The sequence shown here is derived from an EMBL/GenBank/DDBJ whole genome shotgun (WGS) entry which is preliminary data.</text>
</comment>
<evidence type="ECO:0000313" key="3">
    <source>
        <dbReference type="EMBL" id="CAD6188448.1"/>
    </source>
</evidence>
<organism evidence="3 4">
    <name type="scientific">Caenorhabditis auriculariae</name>
    <dbReference type="NCBI Taxonomy" id="2777116"/>
    <lineage>
        <taxon>Eukaryota</taxon>
        <taxon>Metazoa</taxon>
        <taxon>Ecdysozoa</taxon>
        <taxon>Nematoda</taxon>
        <taxon>Chromadorea</taxon>
        <taxon>Rhabditida</taxon>
        <taxon>Rhabditina</taxon>
        <taxon>Rhabditomorpha</taxon>
        <taxon>Rhabditoidea</taxon>
        <taxon>Rhabditidae</taxon>
        <taxon>Peloderinae</taxon>
        <taxon>Caenorhabditis</taxon>
    </lineage>
</organism>
<evidence type="ECO:0000256" key="1">
    <source>
        <dbReference type="SAM" id="MobiDB-lite"/>
    </source>
</evidence>
<name>A0A8S1H169_9PELO</name>
<protein>
    <recommendedName>
        <fullName evidence="2">Protein furry C-terminal domain-containing protein</fullName>
    </recommendedName>
</protein>
<reference evidence="3" key="1">
    <citation type="submission" date="2020-10" db="EMBL/GenBank/DDBJ databases">
        <authorList>
            <person name="Kikuchi T."/>
        </authorList>
    </citation>
    <scope>NUCLEOTIDE SEQUENCE</scope>
    <source>
        <strain evidence="3">NKZ352</strain>
    </source>
</reference>
<evidence type="ECO:0000313" key="4">
    <source>
        <dbReference type="Proteomes" id="UP000835052"/>
    </source>
</evidence>
<dbReference type="InterPro" id="IPR045842">
    <property type="entry name" value="Fry_C"/>
</dbReference>
<evidence type="ECO:0000259" key="2">
    <source>
        <dbReference type="Pfam" id="PF19421"/>
    </source>
</evidence>
<feature type="domain" description="Protein furry C-terminal" evidence="2">
    <location>
        <begin position="70"/>
        <end position="188"/>
    </location>
</feature>
<dbReference type="Proteomes" id="UP000835052">
    <property type="component" value="Unassembled WGS sequence"/>
</dbReference>
<feature type="compositionally biased region" description="Low complexity" evidence="1">
    <location>
        <begin position="182"/>
        <end position="193"/>
    </location>
</feature>
<dbReference type="EMBL" id="CAJGYM010000008">
    <property type="protein sequence ID" value="CAD6188448.1"/>
    <property type="molecule type" value="Genomic_DNA"/>
</dbReference>
<dbReference type="AlphaFoldDB" id="A0A8S1H169"/>